<proteinExistence type="predicted"/>
<evidence type="ECO:0000313" key="2">
    <source>
        <dbReference type="Proteomes" id="UP000192761"/>
    </source>
</evidence>
<dbReference type="EMBL" id="FWXD01000005">
    <property type="protein sequence ID" value="SMC21105.1"/>
    <property type="molecule type" value="Genomic_DNA"/>
</dbReference>
<dbReference type="RefSeq" id="WP_176216798.1">
    <property type="nucleotide sequence ID" value="NZ_FWXD01000005.1"/>
</dbReference>
<gene>
    <name evidence="1" type="ORF">SAMN02745857_01122</name>
</gene>
<sequence>MRLAIHPVWSTTTSPQTLRYGLYAVGVQGEKELARADSMPAIEQLRERLLNRKRKVRF</sequence>
<reference evidence="1 2" key="1">
    <citation type="submission" date="2017-04" db="EMBL/GenBank/DDBJ databases">
        <authorList>
            <person name="Afonso C.L."/>
            <person name="Miller P.J."/>
            <person name="Scott M.A."/>
            <person name="Spackman E."/>
            <person name="Goraichik I."/>
            <person name="Dimitrov K.M."/>
            <person name="Suarez D.L."/>
            <person name="Swayne D.E."/>
        </authorList>
    </citation>
    <scope>NUCLEOTIDE SEQUENCE [LARGE SCALE GENOMIC DNA]</scope>
    <source>
        <strain evidence="1 2">DSM 23236</strain>
    </source>
</reference>
<evidence type="ECO:0000313" key="1">
    <source>
        <dbReference type="EMBL" id="SMC21105.1"/>
    </source>
</evidence>
<dbReference type="AlphaFoldDB" id="A0A1W1XAP6"/>
<dbReference type="Proteomes" id="UP000192761">
    <property type="component" value="Unassembled WGS sequence"/>
</dbReference>
<organism evidence="1 2">
    <name type="scientific">Andreprevotia lacus DSM 23236</name>
    <dbReference type="NCBI Taxonomy" id="1121001"/>
    <lineage>
        <taxon>Bacteria</taxon>
        <taxon>Pseudomonadati</taxon>
        <taxon>Pseudomonadota</taxon>
        <taxon>Betaproteobacteria</taxon>
        <taxon>Neisseriales</taxon>
        <taxon>Chitinibacteraceae</taxon>
        <taxon>Andreprevotia</taxon>
    </lineage>
</organism>
<name>A0A1W1XAP6_9NEIS</name>
<protein>
    <submittedName>
        <fullName evidence="1">Uncharacterized protein</fullName>
    </submittedName>
</protein>
<accession>A0A1W1XAP6</accession>
<keyword evidence="2" id="KW-1185">Reference proteome</keyword>